<gene>
    <name evidence="2" type="ORF">SHKM778_20850</name>
</gene>
<dbReference type="EMBL" id="AP035768">
    <property type="protein sequence ID" value="BFO15697.1"/>
    <property type="molecule type" value="Genomic_DNA"/>
</dbReference>
<proteinExistence type="predicted"/>
<feature type="region of interest" description="Disordered" evidence="1">
    <location>
        <begin position="1"/>
        <end position="24"/>
    </location>
</feature>
<accession>A0AAT9HEF8</accession>
<sequence length="89" mass="10073">MPKIGQRVHDHRDKPSVRRTDLLASPRVQLTRGDRDHGPVPPVPDQLELLADIGLDLRVRPARRGHRRLDLRRPHGDVDLAQLLDHGGP</sequence>
<protein>
    <submittedName>
        <fullName evidence="2">Uncharacterized protein</fullName>
    </submittedName>
</protein>
<evidence type="ECO:0000313" key="2">
    <source>
        <dbReference type="EMBL" id="BFO15697.1"/>
    </source>
</evidence>
<evidence type="ECO:0000256" key="1">
    <source>
        <dbReference type="SAM" id="MobiDB-lite"/>
    </source>
</evidence>
<organism evidence="2">
    <name type="scientific">Streptomyces haneummycinicus</name>
    <dbReference type="NCBI Taxonomy" id="3074435"/>
    <lineage>
        <taxon>Bacteria</taxon>
        <taxon>Bacillati</taxon>
        <taxon>Actinomycetota</taxon>
        <taxon>Actinomycetes</taxon>
        <taxon>Kitasatosporales</taxon>
        <taxon>Streptomycetaceae</taxon>
        <taxon>Streptomyces</taxon>
    </lineage>
</organism>
<dbReference type="AlphaFoldDB" id="A0AAT9HEF8"/>
<name>A0AAT9HEF8_9ACTN</name>
<feature type="compositionally biased region" description="Basic and acidic residues" evidence="1">
    <location>
        <begin position="7"/>
        <end position="21"/>
    </location>
</feature>
<reference evidence="2" key="2">
    <citation type="submission" date="2024-07" db="EMBL/GenBank/DDBJ databases">
        <title>Streptomyces haneummycinica sp. nov., a new antibiotic-producing actinobacterium isolated from marine sediment.</title>
        <authorList>
            <person name="Uemura M."/>
            <person name="Hamada M."/>
            <person name="Hirano S."/>
            <person name="Kobayashi K."/>
            <person name="Ohshiro T."/>
            <person name="Kobayashi T."/>
            <person name="Terahara T."/>
        </authorList>
    </citation>
    <scope>NUCLEOTIDE SEQUENCE</scope>
    <source>
        <strain evidence="2">KM77-8</strain>
    </source>
</reference>
<reference evidence="2" key="1">
    <citation type="submission" date="2024-06" db="EMBL/GenBank/DDBJ databases">
        <authorList>
            <consortium name="consrtm"/>
            <person name="Uemura M."/>
            <person name="Terahara T."/>
        </authorList>
    </citation>
    <scope>NUCLEOTIDE SEQUENCE</scope>
    <source>
        <strain evidence="2">KM77-8</strain>
    </source>
</reference>